<keyword evidence="1" id="KW-1133">Transmembrane helix</keyword>
<dbReference type="OrthoDB" id="43595at2157"/>
<dbReference type="STRING" id="1294262.GCA_001316085_00638"/>
<evidence type="ECO:0000313" key="5">
    <source>
        <dbReference type="Proteomes" id="UP000325030"/>
    </source>
</evidence>
<evidence type="ECO:0000313" key="4">
    <source>
        <dbReference type="Proteomes" id="UP000322983"/>
    </source>
</evidence>
<evidence type="ECO:0000256" key="1">
    <source>
        <dbReference type="SAM" id="Phobius"/>
    </source>
</evidence>
<evidence type="ECO:0000313" key="3">
    <source>
        <dbReference type="EMBL" id="BBG28163.1"/>
    </source>
</evidence>
<feature type="transmembrane region" description="Helical" evidence="1">
    <location>
        <begin position="7"/>
        <end position="27"/>
    </location>
</feature>
<keyword evidence="4" id="KW-1185">Reference proteome</keyword>
<dbReference type="AlphaFoldDB" id="A0A510DYX8"/>
<evidence type="ECO:0000313" key="2">
    <source>
        <dbReference type="EMBL" id="BBG25369.1"/>
    </source>
</evidence>
<feature type="transmembrane region" description="Helical" evidence="1">
    <location>
        <begin position="122"/>
        <end position="143"/>
    </location>
</feature>
<proteinExistence type="predicted"/>
<accession>A0A510E6K3</accession>
<dbReference type="EMBL" id="AP018929">
    <property type="protein sequence ID" value="BBG25369.1"/>
    <property type="molecule type" value="Genomic_DNA"/>
</dbReference>
<protein>
    <submittedName>
        <fullName evidence="2">Uncharacterized protein</fullName>
    </submittedName>
</protein>
<organism evidence="2 4">
    <name type="scientific">Sulfuracidifex tepidarius</name>
    <dbReference type="NCBI Taxonomy" id="1294262"/>
    <lineage>
        <taxon>Archaea</taxon>
        <taxon>Thermoproteota</taxon>
        <taxon>Thermoprotei</taxon>
        <taxon>Sulfolobales</taxon>
        <taxon>Sulfolobaceae</taxon>
        <taxon>Sulfuracidifex</taxon>
    </lineage>
</organism>
<feature type="transmembrane region" description="Helical" evidence="1">
    <location>
        <begin position="47"/>
        <end position="72"/>
    </location>
</feature>
<dbReference type="KEGG" id="step:IC006_2704"/>
<dbReference type="RefSeq" id="WP_054845223.1">
    <property type="nucleotide sequence ID" value="NZ_AP018929.1"/>
</dbReference>
<dbReference type="Proteomes" id="UP000322983">
    <property type="component" value="Chromosome"/>
</dbReference>
<dbReference type="GeneID" id="41718988"/>
<keyword evidence="1" id="KW-0812">Transmembrane</keyword>
<accession>A0A510DYX8</accession>
<name>A0A510DYX8_9CREN</name>
<dbReference type="EMBL" id="AP018930">
    <property type="protein sequence ID" value="BBG28163.1"/>
    <property type="molecule type" value="Genomic_DNA"/>
</dbReference>
<reference evidence="2 4" key="2">
    <citation type="journal article" date="2020" name="Int. J. Syst. Evol. Microbiol.">
        <title>Sulfuracidifex tepidarius gen. nov., sp. nov. and transfer of Sulfolobus metallicus Huber and Stetter 1992 to the genus Sulfuracidifex as Sulfuracidifex metallicus comb. nov.</title>
        <authorList>
            <person name="Itoh T."/>
            <person name="Miura T."/>
            <person name="Sakai H.D."/>
            <person name="Kato S."/>
            <person name="Ohkuma M."/>
            <person name="Takashina T."/>
        </authorList>
    </citation>
    <scope>NUCLEOTIDE SEQUENCE [LARGE SCALE GENOMIC DNA]</scope>
    <source>
        <strain evidence="2 4">IC-006</strain>
        <strain evidence="3">IC-007</strain>
    </source>
</reference>
<gene>
    <name evidence="2" type="ORF">IC006_2704</name>
    <name evidence="3" type="ORF">IC007_2718</name>
</gene>
<keyword evidence="1" id="KW-0472">Membrane</keyword>
<dbReference type="Proteomes" id="UP000325030">
    <property type="component" value="Chromosome"/>
</dbReference>
<sequence>MKLREYYAYVFIVATIVTLIFLSFFPLVPVGDEELAGISPTGVHYNLSLPVGISFSAFLALMLFFISIVIFYGSKSLFYNVLIDASAISFIFLNYLNFFLIYETFKPEILVLPFFVEISFHGTKSLVLDLGQIVLIVFLYRLYRRAKLRVNNE</sequence>
<reference evidence="5" key="1">
    <citation type="submission" date="2018-09" db="EMBL/GenBank/DDBJ databases">
        <title>Complete Genome Sequencing of Sulfolobus sp. JCM 16834.</title>
        <authorList>
            <person name="Kato S."/>
            <person name="Itoh T."/>
            <person name="Ohkuma M."/>
        </authorList>
    </citation>
    <scope>NUCLEOTIDE SEQUENCE [LARGE SCALE GENOMIC DNA]</scope>
    <source>
        <strain evidence="5">IC-007</strain>
    </source>
</reference>
<feature type="transmembrane region" description="Helical" evidence="1">
    <location>
        <begin position="79"/>
        <end position="102"/>
    </location>
</feature>